<accession>A0ABR1M7T2</accession>
<evidence type="ECO:0000313" key="3">
    <source>
        <dbReference type="Proteomes" id="UP001365128"/>
    </source>
</evidence>
<feature type="compositionally biased region" description="Basic residues" evidence="1">
    <location>
        <begin position="65"/>
        <end position="74"/>
    </location>
</feature>
<comment type="caution">
    <text evidence="2">The sequence shown here is derived from an EMBL/GenBank/DDBJ whole genome shotgun (WGS) entry which is preliminary data.</text>
</comment>
<proteinExistence type="predicted"/>
<evidence type="ECO:0000256" key="1">
    <source>
        <dbReference type="SAM" id="MobiDB-lite"/>
    </source>
</evidence>
<sequence>MVERSQVFLPRVISTRDHNILTPAAPSETLKAMNSSTFSRGRVPVKMRSENGGEDEAATPVPRSVRLRPPRRRQQQGPNQTAVSLAGNKPHAWPPFSPSLQPHRCATAPEVCTWASQPDIIQEHASLLRKMRRDDKGLRKAEYARKFACINRAYSHGWYKVPAAYEIQMPPGATGKKRRESKLQRGSKGLKYRWERNVPKDDNVFVPKGVSRRLIDRPVRGKWYYPAPSLLSREYRPQ</sequence>
<feature type="region of interest" description="Disordered" evidence="1">
    <location>
        <begin position="34"/>
        <end position="100"/>
    </location>
</feature>
<evidence type="ECO:0000313" key="2">
    <source>
        <dbReference type="EMBL" id="KAK7543249.1"/>
    </source>
</evidence>
<dbReference type="Proteomes" id="UP001365128">
    <property type="component" value="Unassembled WGS sequence"/>
</dbReference>
<name>A0ABR1M7T2_9PEZI</name>
<organism evidence="2 3">
    <name type="scientific">Phyllosticta citricarpa</name>
    <dbReference type="NCBI Taxonomy" id="55181"/>
    <lineage>
        <taxon>Eukaryota</taxon>
        <taxon>Fungi</taxon>
        <taxon>Dikarya</taxon>
        <taxon>Ascomycota</taxon>
        <taxon>Pezizomycotina</taxon>
        <taxon>Dothideomycetes</taxon>
        <taxon>Dothideomycetes incertae sedis</taxon>
        <taxon>Botryosphaeriales</taxon>
        <taxon>Phyllostictaceae</taxon>
        <taxon>Phyllosticta</taxon>
    </lineage>
</organism>
<reference evidence="2 3" key="1">
    <citation type="submission" date="2024-04" db="EMBL/GenBank/DDBJ databases">
        <title>Phyllosticta paracitricarpa is synonymous to the EU quarantine fungus P. citricarpa based on phylogenomic analyses.</title>
        <authorList>
            <consortium name="Lawrence Berkeley National Laboratory"/>
            <person name="Van Ingen-Buijs V.A."/>
            <person name="Van Westerhoven A.C."/>
            <person name="Haridas S."/>
            <person name="Skiadas P."/>
            <person name="Martin F."/>
            <person name="Groenewald J.Z."/>
            <person name="Crous P.W."/>
            <person name="Seidl M.F."/>
        </authorList>
    </citation>
    <scope>NUCLEOTIDE SEQUENCE [LARGE SCALE GENOMIC DNA]</scope>
    <source>
        <strain evidence="2 3">CBS 122670</strain>
    </source>
</reference>
<protein>
    <submittedName>
        <fullName evidence="2">Uncharacterized protein</fullName>
    </submittedName>
</protein>
<gene>
    <name evidence="2" type="ORF">IWX46DRAFT_641729</name>
</gene>
<keyword evidence="3" id="KW-1185">Reference proteome</keyword>
<dbReference type="EMBL" id="JBBPDW010000021">
    <property type="protein sequence ID" value="KAK7543249.1"/>
    <property type="molecule type" value="Genomic_DNA"/>
</dbReference>